<sequence>MKQDFNLPDIFYLDLWPLGPCFLLLTSPDAAAIPTTASNFPMPDVVTKSFDGNVGTTFIEATNGPLWKYLMQQLAPGLNPAAVKTFSHSIIDHARALHGRLEHYADMAQIINIQSVLGEYPFQVVATVFFGERLSEQAYKDTTRMVNLMLIKNSAGALINPVTKWRWKKDLDSCLSRLEGEIKDLVYARYAALQEHQGECAATKTPTLLDRMLLPRVQSQQPLDNTHLKLILENAKGFIVAGYGTAVDTSTYIWMLLSAFPEVLTKLREEHDRIFHPDFDRTLVMLHENPKRIRNLHYTTAIIHETLRLFLIGMTARQAPPDLTMLEHKGAKYPLLKDHLLGIMTQSIHYDPEVFEDPKRFRPERFLCEDRPVLRNAYRPFERGLVDHEPAKEPLFTHTDLDTKLGKHEFQVHAFTAMAAGSVKMRIRRAGMPALASRLTYA</sequence>
<comment type="caution">
    <text evidence="1">The sequence shown here is derived from an EMBL/GenBank/DDBJ whole genome shotgun (WGS) entry which is preliminary data.</text>
</comment>
<dbReference type="EMBL" id="CADEHS020000197">
    <property type="protein sequence ID" value="CAG9950793.1"/>
    <property type="molecule type" value="Genomic_DNA"/>
</dbReference>
<evidence type="ECO:0000313" key="2">
    <source>
        <dbReference type="Proteomes" id="UP000836387"/>
    </source>
</evidence>
<name>A0ACA9UDY7_BIOOC</name>
<reference evidence="1" key="2">
    <citation type="submission" date="2021-10" db="EMBL/GenBank/DDBJ databases">
        <authorList>
            <person name="Piombo E."/>
        </authorList>
    </citation>
    <scope>NUCLEOTIDE SEQUENCE</scope>
</reference>
<proteinExistence type="predicted"/>
<gene>
    <name evidence="1" type="ORF">CRV2_00018972</name>
</gene>
<accession>A0ACA9UDY7</accession>
<protein>
    <submittedName>
        <fullName evidence="1">Uncharacterized protein</fullName>
    </submittedName>
</protein>
<organism evidence="1 2">
    <name type="scientific">Clonostachys rosea f. rosea IK726</name>
    <dbReference type="NCBI Taxonomy" id="1349383"/>
    <lineage>
        <taxon>Eukaryota</taxon>
        <taxon>Fungi</taxon>
        <taxon>Dikarya</taxon>
        <taxon>Ascomycota</taxon>
        <taxon>Pezizomycotina</taxon>
        <taxon>Sordariomycetes</taxon>
        <taxon>Hypocreomycetidae</taxon>
        <taxon>Hypocreales</taxon>
        <taxon>Bionectriaceae</taxon>
        <taxon>Clonostachys</taxon>
    </lineage>
</organism>
<keyword evidence="2" id="KW-1185">Reference proteome</keyword>
<evidence type="ECO:0000313" key="1">
    <source>
        <dbReference type="EMBL" id="CAG9950793.1"/>
    </source>
</evidence>
<dbReference type="Proteomes" id="UP000836387">
    <property type="component" value="Unassembled WGS sequence"/>
</dbReference>
<reference evidence="1" key="1">
    <citation type="submission" date="2020-04" db="EMBL/GenBank/DDBJ databases">
        <authorList>
            <person name="Broberg M."/>
        </authorList>
    </citation>
    <scope>NUCLEOTIDE SEQUENCE</scope>
</reference>